<organism evidence="5 6">
    <name type="scientific">Wuchereria bancrofti</name>
    <dbReference type="NCBI Taxonomy" id="6293"/>
    <lineage>
        <taxon>Eukaryota</taxon>
        <taxon>Metazoa</taxon>
        <taxon>Ecdysozoa</taxon>
        <taxon>Nematoda</taxon>
        <taxon>Chromadorea</taxon>
        <taxon>Rhabditida</taxon>
        <taxon>Spirurina</taxon>
        <taxon>Spiruromorpha</taxon>
        <taxon>Filarioidea</taxon>
        <taxon>Onchocercidae</taxon>
        <taxon>Wuchereria</taxon>
    </lineage>
</organism>
<dbReference type="OMA" id="PDKEAIQ"/>
<dbReference type="InterPro" id="IPR001152">
    <property type="entry name" value="Beta-thymosin"/>
</dbReference>
<dbReference type="GO" id="GO:0003785">
    <property type="term" value="F:actin monomer binding"/>
    <property type="evidence" value="ECO:0007669"/>
    <property type="project" value="InterPro"/>
</dbReference>
<dbReference type="Pfam" id="PF01290">
    <property type="entry name" value="Thymosin"/>
    <property type="match status" value="1"/>
</dbReference>
<evidence type="ECO:0000313" key="6">
    <source>
        <dbReference type="Proteomes" id="UP000270924"/>
    </source>
</evidence>
<name>A0A3P7GMH2_WUCBA</name>
<dbReference type="GO" id="GO:0007015">
    <property type="term" value="P:actin filament organization"/>
    <property type="evidence" value="ECO:0007669"/>
    <property type="project" value="InterPro"/>
</dbReference>
<keyword evidence="4" id="KW-0206">Cytoskeleton</keyword>
<keyword evidence="6" id="KW-1185">Reference proteome</keyword>
<dbReference type="InterPro" id="IPR038386">
    <property type="entry name" value="Beta-thymosin_sf"/>
</dbReference>
<dbReference type="GO" id="GO:0005856">
    <property type="term" value="C:cytoskeleton"/>
    <property type="evidence" value="ECO:0007669"/>
    <property type="project" value="UniProtKB-SubCell"/>
</dbReference>
<comment type="subcellular location">
    <subcellularLocation>
        <location evidence="1">Cytoplasm</location>
        <location evidence="1">Cytoskeleton</location>
    </subcellularLocation>
</comment>
<keyword evidence="3" id="KW-0963">Cytoplasm</keyword>
<comment type="similarity">
    <text evidence="2">Belongs to the thymosin beta family.</text>
</comment>
<dbReference type="PANTHER" id="PTHR20940:SF1">
    <property type="entry name" value="CIBOULOT, ISOFORM A"/>
    <property type="match status" value="1"/>
</dbReference>
<dbReference type="Gene3D" id="1.20.5.520">
    <property type="entry name" value="Single helix bin"/>
    <property type="match status" value="2"/>
</dbReference>
<dbReference type="GO" id="GO:0005829">
    <property type="term" value="C:cytosol"/>
    <property type="evidence" value="ECO:0007669"/>
    <property type="project" value="TreeGrafter"/>
</dbReference>
<protein>
    <submittedName>
        <fullName evidence="5">Uncharacterized protein</fullName>
    </submittedName>
</protein>
<accession>A0A3P7GMH2</accession>
<evidence type="ECO:0000313" key="5">
    <source>
        <dbReference type="EMBL" id="VDM22975.1"/>
    </source>
</evidence>
<dbReference type="Proteomes" id="UP000270924">
    <property type="component" value="Unassembled WGS sequence"/>
</dbReference>
<dbReference type="InParanoid" id="A0A3P7GMH2"/>
<dbReference type="OrthoDB" id="2151618at2759"/>
<proteinExistence type="inferred from homology"/>
<evidence type="ECO:0000256" key="4">
    <source>
        <dbReference type="ARBA" id="ARBA00023212"/>
    </source>
</evidence>
<dbReference type="EMBL" id="UYWW01013085">
    <property type="protein sequence ID" value="VDM22975.1"/>
    <property type="molecule type" value="Genomic_DNA"/>
</dbReference>
<evidence type="ECO:0000256" key="2">
    <source>
        <dbReference type="ARBA" id="ARBA00009511"/>
    </source>
</evidence>
<dbReference type="AlphaFoldDB" id="A0A3P7GMH2"/>
<dbReference type="PANTHER" id="PTHR20940">
    <property type="entry name" value="TETRA THYMOSIN"/>
    <property type="match status" value="1"/>
</dbReference>
<sequence>MVIHLKMEEINAERLDVNKERAPKLPVDIAKEVTKGQQLKHVEISEKSVLPTVLDMYREKVDENLKGEIKTHDTNKLRHAELVEKNVLPTSVDIAREKVPALIVNFDTEKLKHVEPVAKITLPSANDVVREQEELKKGANEKGGTIHS</sequence>
<gene>
    <name evidence="5" type="ORF">WBA_LOCUS12751</name>
</gene>
<dbReference type="SMART" id="SM00152">
    <property type="entry name" value="THY"/>
    <property type="match status" value="3"/>
</dbReference>
<evidence type="ECO:0000256" key="1">
    <source>
        <dbReference type="ARBA" id="ARBA00004245"/>
    </source>
</evidence>
<reference evidence="5 6" key="1">
    <citation type="submission" date="2018-11" db="EMBL/GenBank/DDBJ databases">
        <authorList>
            <consortium name="Pathogen Informatics"/>
        </authorList>
    </citation>
    <scope>NUCLEOTIDE SEQUENCE [LARGE SCALE GENOMIC DNA]</scope>
</reference>
<evidence type="ECO:0000256" key="3">
    <source>
        <dbReference type="ARBA" id="ARBA00022490"/>
    </source>
</evidence>